<dbReference type="GeneTree" id="ENSGT01150000286900"/>
<evidence type="ECO:0000313" key="1">
    <source>
        <dbReference type="Ensembl" id="ENSCCRP00000163427.1"/>
    </source>
</evidence>
<dbReference type="AlphaFoldDB" id="A0A9J8C114"/>
<evidence type="ECO:0000313" key="2">
    <source>
        <dbReference type="Proteomes" id="UP001108240"/>
    </source>
</evidence>
<dbReference type="Ensembl" id="ENSCCRT00000164401.1">
    <property type="protein sequence ID" value="ENSCCRP00000163427.1"/>
    <property type="gene ID" value="ENSCCRG00000056471.1"/>
</dbReference>
<dbReference type="InterPro" id="IPR036397">
    <property type="entry name" value="RNaseH_sf"/>
</dbReference>
<proteinExistence type="predicted"/>
<reference evidence="1" key="2">
    <citation type="submission" date="2025-09" db="UniProtKB">
        <authorList>
            <consortium name="Ensembl"/>
        </authorList>
    </citation>
    <scope>IDENTIFICATION</scope>
</reference>
<dbReference type="Gene3D" id="3.30.420.10">
    <property type="entry name" value="Ribonuclease H-like superfamily/Ribonuclease H"/>
    <property type="match status" value="1"/>
</dbReference>
<dbReference type="Proteomes" id="UP001108240">
    <property type="component" value="Unplaced"/>
</dbReference>
<keyword evidence="2" id="KW-1185">Reference proteome</keyword>
<accession>A0A9J8C114</accession>
<protein>
    <recommendedName>
        <fullName evidence="3">Tc1-like transposase DDE domain-containing protein</fullName>
    </recommendedName>
</protein>
<sequence>MKANFCMSFRNQGARVWRKTGEKEMPKCLKSSVKYPQSVMVWGAMSAAGVGPLCFIKGRVNAASYQEILEHFMLPPAEKLYGDEDFVFQHDLAPAHSAKTTGKWFTDHGITVLNCAAWHGGNQPVALLRCYGGPGCFDSGLKLIQSVGSCVSQLSLHNIPQILYGVQVRRVGRPIEHSNTMVSKPFTSGFGTVSRCQVVLKNEIFISIKLFSRWKHEVLQNLLIASCIDPALQLTWHPRPSLTVGT</sequence>
<dbReference type="GO" id="GO:0003676">
    <property type="term" value="F:nucleic acid binding"/>
    <property type="evidence" value="ECO:0007669"/>
    <property type="project" value="InterPro"/>
</dbReference>
<organism evidence="1 2">
    <name type="scientific">Cyprinus carpio carpio</name>
    <dbReference type="NCBI Taxonomy" id="630221"/>
    <lineage>
        <taxon>Eukaryota</taxon>
        <taxon>Metazoa</taxon>
        <taxon>Chordata</taxon>
        <taxon>Craniata</taxon>
        <taxon>Vertebrata</taxon>
        <taxon>Euteleostomi</taxon>
        <taxon>Actinopterygii</taxon>
        <taxon>Neopterygii</taxon>
        <taxon>Teleostei</taxon>
        <taxon>Ostariophysi</taxon>
        <taxon>Cypriniformes</taxon>
        <taxon>Cyprinidae</taxon>
        <taxon>Cyprininae</taxon>
        <taxon>Cyprinus</taxon>
    </lineage>
</organism>
<name>A0A9J8C114_CYPCA</name>
<evidence type="ECO:0008006" key="3">
    <source>
        <dbReference type="Google" id="ProtNLM"/>
    </source>
</evidence>
<reference evidence="1" key="1">
    <citation type="submission" date="2025-08" db="UniProtKB">
        <authorList>
            <consortium name="Ensembl"/>
        </authorList>
    </citation>
    <scope>IDENTIFICATION</scope>
</reference>